<keyword evidence="1" id="KW-0723">Serine/threonine-protein kinase</keyword>
<keyword evidence="3" id="KW-0808">Transferase</keyword>
<evidence type="ECO:0000259" key="2">
    <source>
        <dbReference type="Pfam" id="PF13581"/>
    </source>
</evidence>
<accession>A0A1C6SZU6</accession>
<dbReference type="CDD" id="cd16936">
    <property type="entry name" value="HATPase_RsbW-like"/>
    <property type="match status" value="1"/>
</dbReference>
<protein>
    <submittedName>
        <fullName evidence="3">Anti-sigma regulatory factor (Ser/Thr protein kinase)</fullName>
    </submittedName>
</protein>
<sequence>MSDEGPTGHGVPMVTSAPLLSRAFTAATVTELRHQLASHVAAAGLTDDPGDDFVLAVHELVTNAVRHGGGAGRLLLVRRGDLLVCEVSDDGPGDDDLTVDLPATNVPGGRGLWLAHRLTGALSLTSRPGGVTATVTARLPTGAGGGDTGPR</sequence>
<evidence type="ECO:0000313" key="3">
    <source>
        <dbReference type="EMBL" id="SCL34882.1"/>
    </source>
</evidence>
<proteinExistence type="predicted"/>
<gene>
    <name evidence="3" type="ORF">GA0070616_5083</name>
</gene>
<name>A0A1C6SZU6_9ACTN</name>
<keyword evidence="4" id="KW-1185">Reference proteome</keyword>
<keyword evidence="3" id="KW-0418">Kinase</keyword>
<dbReference type="RefSeq" id="WP_175440195.1">
    <property type="nucleotide sequence ID" value="NZ_FMHT01000003.1"/>
</dbReference>
<dbReference type="AlphaFoldDB" id="A0A1C6SZU6"/>
<evidence type="ECO:0000313" key="4">
    <source>
        <dbReference type="Proteomes" id="UP000199699"/>
    </source>
</evidence>
<reference evidence="3 4" key="1">
    <citation type="submission" date="2016-06" db="EMBL/GenBank/DDBJ databases">
        <authorList>
            <person name="Kjaerup R.B."/>
            <person name="Dalgaard T.S."/>
            <person name="Juul-Madsen H.R."/>
        </authorList>
    </citation>
    <scope>NUCLEOTIDE SEQUENCE [LARGE SCALE GENOMIC DNA]</scope>
    <source>
        <strain evidence="3 4">DSM 43818</strain>
    </source>
</reference>
<evidence type="ECO:0000256" key="1">
    <source>
        <dbReference type="ARBA" id="ARBA00022527"/>
    </source>
</evidence>
<organism evidence="3 4">
    <name type="scientific">Micromonospora nigra</name>
    <dbReference type="NCBI Taxonomy" id="145857"/>
    <lineage>
        <taxon>Bacteria</taxon>
        <taxon>Bacillati</taxon>
        <taxon>Actinomycetota</taxon>
        <taxon>Actinomycetes</taxon>
        <taxon>Micromonosporales</taxon>
        <taxon>Micromonosporaceae</taxon>
        <taxon>Micromonospora</taxon>
    </lineage>
</organism>
<dbReference type="SUPFAM" id="SSF55874">
    <property type="entry name" value="ATPase domain of HSP90 chaperone/DNA topoisomerase II/histidine kinase"/>
    <property type="match status" value="1"/>
</dbReference>
<dbReference type="InterPro" id="IPR036890">
    <property type="entry name" value="HATPase_C_sf"/>
</dbReference>
<feature type="domain" description="Histidine kinase/HSP90-like ATPase" evidence="2">
    <location>
        <begin position="25"/>
        <end position="135"/>
    </location>
</feature>
<dbReference type="Gene3D" id="3.30.565.10">
    <property type="entry name" value="Histidine kinase-like ATPase, C-terminal domain"/>
    <property type="match status" value="1"/>
</dbReference>
<dbReference type="Proteomes" id="UP000199699">
    <property type="component" value="Unassembled WGS sequence"/>
</dbReference>
<dbReference type="PANTHER" id="PTHR35526">
    <property type="entry name" value="ANTI-SIGMA-F FACTOR RSBW-RELATED"/>
    <property type="match status" value="1"/>
</dbReference>
<dbReference type="Pfam" id="PF13581">
    <property type="entry name" value="HATPase_c_2"/>
    <property type="match status" value="1"/>
</dbReference>
<dbReference type="STRING" id="145857.GA0070616_5083"/>
<dbReference type="PANTHER" id="PTHR35526:SF3">
    <property type="entry name" value="ANTI-SIGMA-F FACTOR RSBW"/>
    <property type="match status" value="1"/>
</dbReference>
<dbReference type="EMBL" id="FMHT01000003">
    <property type="protein sequence ID" value="SCL34882.1"/>
    <property type="molecule type" value="Genomic_DNA"/>
</dbReference>
<dbReference type="InterPro" id="IPR050267">
    <property type="entry name" value="Anti-sigma-factor_SerPK"/>
</dbReference>
<dbReference type="GO" id="GO:0004674">
    <property type="term" value="F:protein serine/threonine kinase activity"/>
    <property type="evidence" value="ECO:0007669"/>
    <property type="project" value="UniProtKB-KW"/>
</dbReference>
<dbReference type="InterPro" id="IPR003594">
    <property type="entry name" value="HATPase_dom"/>
</dbReference>